<keyword evidence="3" id="KW-0119">Carbohydrate metabolism</keyword>
<dbReference type="GO" id="GO:0008108">
    <property type="term" value="F:UDP-glucose:hexose-1-phosphate uridylyltransferase activity"/>
    <property type="evidence" value="ECO:0007669"/>
    <property type="project" value="InterPro"/>
</dbReference>
<dbReference type="GO" id="GO:0008270">
    <property type="term" value="F:zinc ion binding"/>
    <property type="evidence" value="ECO:0007669"/>
    <property type="project" value="InterPro"/>
</dbReference>
<keyword evidence="2" id="KW-0548">Nucleotidyltransferase</keyword>
<evidence type="ECO:0000256" key="3">
    <source>
        <dbReference type="ARBA" id="ARBA00023277"/>
    </source>
</evidence>
<evidence type="ECO:0000313" key="7">
    <source>
        <dbReference type="EMBL" id="OHA56764.1"/>
    </source>
</evidence>
<feature type="binding site" evidence="5">
    <location>
        <position position="49"/>
    </location>
    <ligand>
        <name>Zn(2+)</name>
        <dbReference type="ChEBI" id="CHEBI:29105"/>
    </ligand>
</feature>
<dbReference type="Proteomes" id="UP000178226">
    <property type="component" value="Unassembled WGS sequence"/>
</dbReference>
<keyword evidence="5" id="KW-0479">Metal-binding</keyword>
<gene>
    <name evidence="7" type="ORF">A2441_01505</name>
</gene>
<keyword evidence="1" id="KW-0808">Transferase</keyword>
<proteinExistence type="predicted"/>
<dbReference type="EMBL" id="MHTE01000023">
    <property type="protein sequence ID" value="OHA56764.1"/>
    <property type="molecule type" value="Genomic_DNA"/>
</dbReference>
<feature type="domain" description="Galactose-1-phosphate uridyl transferase N-terminal" evidence="6">
    <location>
        <begin position="83"/>
        <end position="166"/>
    </location>
</feature>
<dbReference type="InterPro" id="IPR036265">
    <property type="entry name" value="HIT-like_sf"/>
</dbReference>
<dbReference type="PIRSF" id="PIRSF000808">
    <property type="entry name" value="GalT"/>
    <property type="match status" value="1"/>
</dbReference>
<dbReference type="PANTHER" id="PTHR42763">
    <property type="entry name" value="ADP-GLUCOSE PHOSPHORYLASE"/>
    <property type="match status" value="1"/>
</dbReference>
<evidence type="ECO:0000259" key="6">
    <source>
        <dbReference type="Pfam" id="PF01087"/>
    </source>
</evidence>
<protein>
    <recommendedName>
        <fullName evidence="6">Galactose-1-phosphate uridyl transferase N-terminal domain-containing protein</fullName>
    </recommendedName>
</protein>
<sequence length="317" mass="36307">MAKSSAELRKDYIQDKYVIIAPRRLDRPHGSDVNFDLASVHQSVKKEHCVFCHPRFKSEKALLIIGPKENWQIKVVKNKYPAVALDNKKAYGVQEVVVETPDHKKQLEELTVAQVEKILEVYAARTKTLMKNKKLEYILIFKNNGGRAGASLQHAHSQIFATGFIPPHLLDKSQRVQAYKLKTGRCVYCDVIKEESKGPRRVYEDQYILAFTPYASLYNYEIWIMPKRHLDNITNLTSAERLAFGRLLHRVVGKIVQQLNLSYNYYFHQVVHDEDQHLYIKITPRGSAWAGVEIGSGIVVNPVSPESAAKFYRGGKK</sequence>
<feature type="binding site" evidence="5">
    <location>
        <position position="52"/>
    </location>
    <ligand>
        <name>Zn(2+)</name>
        <dbReference type="ChEBI" id="CHEBI:29105"/>
    </ligand>
</feature>
<dbReference type="InterPro" id="IPR001937">
    <property type="entry name" value="GalP_UDPtransf1"/>
</dbReference>
<dbReference type="SUPFAM" id="SSF54197">
    <property type="entry name" value="HIT-like"/>
    <property type="match status" value="2"/>
</dbReference>
<dbReference type="InterPro" id="IPR053177">
    <property type="entry name" value="ADP-glucose_phosphorylase"/>
</dbReference>
<feature type="binding site" evidence="5">
    <location>
        <position position="103"/>
    </location>
    <ligand>
        <name>Zn(2+)</name>
        <dbReference type="ChEBI" id="CHEBI:29105"/>
    </ligand>
</feature>
<dbReference type="InterPro" id="IPR005849">
    <property type="entry name" value="GalP_Utransf_N"/>
</dbReference>
<dbReference type="STRING" id="1802428.A2441_01505"/>
<evidence type="ECO:0000256" key="1">
    <source>
        <dbReference type="ARBA" id="ARBA00022679"/>
    </source>
</evidence>
<feature type="active site" description="Tele-UMP-histidine intermediate" evidence="4">
    <location>
        <position position="156"/>
    </location>
</feature>
<evidence type="ECO:0000256" key="5">
    <source>
        <dbReference type="PIRSR" id="PIRSR000808-3"/>
    </source>
</evidence>
<evidence type="ECO:0000313" key="8">
    <source>
        <dbReference type="Proteomes" id="UP000178226"/>
    </source>
</evidence>
<comment type="cofactor">
    <cofactor evidence="5">
        <name>Zn(2+)</name>
        <dbReference type="ChEBI" id="CHEBI:29105"/>
    </cofactor>
    <text evidence="5">Binds 1 zinc ion per subunit.</text>
</comment>
<organism evidence="7 8">
    <name type="scientific">Candidatus Veblenbacteria bacterium RIFOXYC2_FULL_42_11</name>
    <dbReference type="NCBI Taxonomy" id="1802428"/>
    <lineage>
        <taxon>Bacteria</taxon>
        <taxon>Candidatus Vebleniibacteriota</taxon>
    </lineage>
</organism>
<accession>A0A1G2Q8D3</accession>
<dbReference type="AlphaFoldDB" id="A0A1G2Q8D3"/>
<keyword evidence="5" id="KW-0862">Zinc</keyword>
<evidence type="ECO:0000256" key="2">
    <source>
        <dbReference type="ARBA" id="ARBA00022695"/>
    </source>
</evidence>
<name>A0A1G2Q8D3_9BACT</name>
<dbReference type="Gene3D" id="3.30.428.10">
    <property type="entry name" value="HIT-like"/>
    <property type="match status" value="2"/>
</dbReference>
<evidence type="ECO:0000256" key="4">
    <source>
        <dbReference type="PIRSR" id="PIRSR000808-1"/>
    </source>
</evidence>
<feature type="binding site" evidence="5">
    <location>
        <position position="154"/>
    </location>
    <ligand>
        <name>Zn(2+)</name>
        <dbReference type="ChEBI" id="CHEBI:29105"/>
    </ligand>
</feature>
<dbReference type="PANTHER" id="PTHR42763:SF2">
    <property type="entry name" value="ADP-GLUCOSE PHOSPHORYLASE"/>
    <property type="match status" value="1"/>
</dbReference>
<dbReference type="Pfam" id="PF01087">
    <property type="entry name" value="GalP_UDP_transf"/>
    <property type="match status" value="1"/>
</dbReference>
<dbReference type="GO" id="GO:0006012">
    <property type="term" value="P:galactose metabolic process"/>
    <property type="evidence" value="ECO:0007669"/>
    <property type="project" value="InterPro"/>
</dbReference>
<comment type="caution">
    <text evidence="7">The sequence shown here is derived from an EMBL/GenBank/DDBJ whole genome shotgun (WGS) entry which is preliminary data.</text>
</comment>
<reference evidence="7 8" key="1">
    <citation type="journal article" date="2016" name="Nat. Commun.">
        <title>Thousands of microbial genomes shed light on interconnected biogeochemical processes in an aquifer system.</title>
        <authorList>
            <person name="Anantharaman K."/>
            <person name="Brown C.T."/>
            <person name="Hug L.A."/>
            <person name="Sharon I."/>
            <person name="Castelle C.J."/>
            <person name="Probst A.J."/>
            <person name="Thomas B.C."/>
            <person name="Singh A."/>
            <person name="Wilkins M.J."/>
            <person name="Karaoz U."/>
            <person name="Brodie E.L."/>
            <person name="Williams K.H."/>
            <person name="Hubbard S.S."/>
            <person name="Banfield J.F."/>
        </authorList>
    </citation>
    <scope>NUCLEOTIDE SEQUENCE [LARGE SCALE GENOMIC DNA]</scope>
</reference>